<dbReference type="GO" id="GO:0008761">
    <property type="term" value="F:UDP-N-acetylglucosamine 2-epimerase activity"/>
    <property type="evidence" value="ECO:0007669"/>
    <property type="project" value="UniProtKB-EC"/>
</dbReference>
<name>B8GJS3_METPE</name>
<dbReference type="Pfam" id="PF02350">
    <property type="entry name" value="Epimerase_2"/>
    <property type="match status" value="1"/>
</dbReference>
<protein>
    <submittedName>
        <fullName evidence="2">UDP-N-acetylglucosamine 2-epimerase</fullName>
        <ecNumber evidence="2">5.1.3.14</ecNumber>
    </submittedName>
</protein>
<dbReference type="SUPFAM" id="SSF53756">
    <property type="entry name" value="UDP-Glycosyltransferase/glycogen phosphorylase"/>
    <property type="match status" value="1"/>
</dbReference>
<dbReference type="Proteomes" id="UP000002457">
    <property type="component" value="Chromosome"/>
</dbReference>
<dbReference type="Gene3D" id="3.40.50.2000">
    <property type="entry name" value="Glycogen Phosphorylase B"/>
    <property type="match status" value="2"/>
</dbReference>
<dbReference type="EMBL" id="CP001338">
    <property type="protein sequence ID" value="ACL15727.1"/>
    <property type="molecule type" value="Genomic_DNA"/>
</dbReference>
<feature type="domain" description="UDP-N-acetylglucosamine 2-epimerase" evidence="1">
    <location>
        <begin position="24"/>
        <end position="352"/>
    </location>
</feature>
<dbReference type="NCBIfam" id="TIGR00236">
    <property type="entry name" value="wecB"/>
    <property type="match status" value="1"/>
</dbReference>
<dbReference type="eggNOG" id="arCOG01392">
    <property type="taxonomic scope" value="Archaea"/>
</dbReference>
<gene>
    <name evidence="2" type="ordered locus">Mpal_0345</name>
</gene>
<dbReference type="InterPro" id="IPR003331">
    <property type="entry name" value="UDP_GlcNAc_Epimerase_2_dom"/>
</dbReference>
<evidence type="ECO:0000259" key="1">
    <source>
        <dbReference type="Pfam" id="PF02350"/>
    </source>
</evidence>
<dbReference type="HOGENOM" id="CLU_041674_0_1_2"/>
<dbReference type="PANTHER" id="PTHR43174">
    <property type="entry name" value="UDP-N-ACETYLGLUCOSAMINE 2-EPIMERASE"/>
    <property type="match status" value="1"/>
</dbReference>
<organism evidence="2 3">
    <name type="scientific">Methanosphaerula palustris (strain ATCC BAA-1556 / DSM 19958 / E1-9c)</name>
    <dbReference type="NCBI Taxonomy" id="521011"/>
    <lineage>
        <taxon>Archaea</taxon>
        <taxon>Methanobacteriati</taxon>
        <taxon>Methanobacteriota</taxon>
        <taxon>Stenosarchaea group</taxon>
        <taxon>Methanomicrobia</taxon>
        <taxon>Methanomicrobiales</taxon>
        <taxon>Methanoregulaceae</taxon>
        <taxon>Methanosphaerula</taxon>
    </lineage>
</organism>
<dbReference type="STRING" id="521011.Mpal_0345"/>
<dbReference type="RefSeq" id="WP_012617046.1">
    <property type="nucleotide sequence ID" value="NC_011832.1"/>
</dbReference>
<evidence type="ECO:0000313" key="3">
    <source>
        <dbReference type="Proteomes" id="UP000002457"/>
    </source>
</evidence>
<dbReference type="KEGG" id="mpl:Mpal_0345"/>
<proteinExistence type="predicted"/>
<keyword evidence="3" id="KW-1185">Reference proteome</keyword>
<evidence type="ECO:0000313" key="2">
    <source>
        <dbReference type="EMBL" id="ACL15727.1"/>
    </source>
</evidence>
<dbReference type="OrthoDB" id="7018at2157"/>
<dbReference type="GeneID" id="7272650"/>
<reference evidence="2 3" key="1">
    <citation type="journal article" date="2015" name="Genome Announc.">
        <title>Complete Genome Sequence of Methanosphaerula palustris E1-9CT, a Hydrogenotrophic Methanogen Isolated from a Minerotrophic Fen Peatland.</title>
        <authorList>
            <person name="Cadillo-Quiroz H."/>
            <person name="Browne P."/>
            <person name="Kyrpides N."/>
            <person name="Woyke T."/>
            <person name="Goodwin L."/>
            <person name="Detter C."/>
            <person name="Yavitt J.B."/>
            <person name="Zinder S.H."/>
        </authorList>
    </citation>
    <scope>NUCLEOTIDE SEQUENCE [LARGE SCALE GENOMIC DNA]</scope>
    <source>
        <strain evidence="3">ATCC BAA-1556 / DSM 19958 / E1-9c</strain>
    </source>
</reference>
<dbReference type="InterPro" id="IPR029767">
    <property type="entry name" value="WecB-like"/>
</dbReference>
<sequence length="378" mass="41666">MIAIILGTRPEIIKMSPIIRVCEAQGVDYFILHTGLYYSHEMDRAFFEELDLPEPKYNLDVGSGTHADQTGRIMVGIEKVLMEEKPEIVLVQGDTNTVLAGALAAAKHHIKVGHVEAGLRSFDRTMPEEINRVVADHLAAHLFAPTETARQNLLAEGVEDYRICVTGNTIVDAVFQNLELSKKKATILKDLDLKPGEYFLVTSHRQENVASPETLRSIITGLEAIHQEYSLPIIFPMHPRTRKMVEQFTIPLDGIPVIEPVGFLDFLQLESSARLVLTDSGGVQEETCILGVPCVTFRESTERPETIEVGSNVLAGIRAGEILAAVRQMLSRPRTWKNPYGDGMAGRLIITMCSGKAGGLPVTVGNGIPLQNDYSMIR</sequence>
<dbReference type="PANTHER" id="PTHR43174:SF1">
    <property type="entry name" value="UDP-N-ACETYLGLUCOSAMINE 2-EPIMERASE"/>
    <property type="match status" value="1"/>
</dbReference>
<accession>B8GJS3</accession>
<dbReference type="CDD" id="cd03786">
    <property type="entry name" value="GTB_UDP-GlcNAc_2-Epimerase"/>
    <property type="match status" value="1"/>
</dbReference>
<keyword evidence="2" id="KW-0413">Isomerase</keyword>
<dbReference type="EC" id="5.1.3.14" evidence="2"/>
<dbReference type="AlphaFoldDB" id="B8GJS3"/>